<evidence type="ECO:0000256" key="2">
    <source>
        <dbReference type="PIRSR" id="PIRSR639126-1"/>
    </source>
</evidence>
<dbReference type="AlphaFoldDB" id="A0A517VDQ8"/>
<evidence type="ECO:0000259" key="4">
    <source>
        <dbReference type="Pfam" id="PF06094"/>
    </source>
</evidence>
<dbReference type="RefSeq" id="WP_145227773.1">
    <property type="nucleotide sequence ID" value="NZ_CP036343.1"/>
</dbReference>
<dbReference type="EMBL" id="CP036343">
    <property type="protein sequence ID" value="QDT91141.1"/>
    <property type="molecule type" value="Genomic_DNA"/>
</dbReference>
<evidence type="ECO:0000256" key="1">
    <source>
        <dbReference type="ARBA" id="ARBA00008861"/>
    </source>
</evidence>
<proteinExistence type="inferred from homology"/>
<dbReference type="InterPro" id="IPR036568">
    <property type="entry name" value="GGCT-like_sf"/>
</dbReference>
<protein>
    <recommendedName>
        <fullName evidence="3">Gamma-glutamylcyclotransferase family protein</fullName>
    </recommendedName>
</protein>
<dbReference type="SUPFAM" id="SSF110857">
    <property type="entry name" value="Gamma-glutamyl cyclotransferase-like"/>
    <property type="match status" value="1"/>
</dbReference>
<keyword evidence="6" id="KW-1185">Reference proteome</keyword>
<accession>A0A517VDQ8</accession>
<organism evidence="5 6">
    <name type="scientific">Gimesia algae</name>
    <dbReference type="NCBI Taxonomy" id="2527971"/>
    <lineage>
        <taxon>Bacteria</taxon>
        <taxon>Pseudomonadati</taxon>
        <taxon>Planctomycetota</taxon>
        <taxon>Planctomycetia</taxon>
        <taxon>Planctomycetales</taxon>
        <taxon>Planctomycetaceae</taxon>
        <taxon>Gimesia</taxon>
    </lineage>
</organism>
<dbReference type="GO" id="GO:0061929">
    <property type="term" value="F:gamma-glutamylaminecyclotransferase activity"/>
    <property type="evidence" value="ECO:0007669"/>
    <property type="project" value="InterPro"/>
</dbReference>
<evidence type="ECO:0000313" key="5">
    <source>
        <dbReference type="EMBL" id="QDT91141.1"/>
    </source>
</evidence>
<dbReference type="KEGG" id="gax:Pan161_27960"/>
<dbReference type="OrthoDB" id="8538589at2"/>
<feature type="active site" description="Proton acceptor" evidence="2">
    <location>
        <position position="80"/>
    </location>
</feature>
<gene>
    <name evidence="5" type="ORF">Pan161_27960</name>
</gene>
<dbReference type="CDD" id="cd06661">
    <property type="entry name" value="GGCT_like"/>
    <property type="match status" value="1"/>
</dbReference>
<dbReference type="PANTHER" id="PTHR12510">
    <property type="entry name" value="TROPONIN C-AKIN-1 PROTEIN"/>
    <property type="match status" value="1"/>
</dbReference>
<comment type="similarity">
    <text evidence="1 3">Belongs to the gamma-glutamylcyclotransferase family.</text>
</comment>
<feature type="domain" description="Gamma-glutamylcyclotransferase AIG2-like" evidence="4">
    <location>
        <begin position="9"/>
        <end position="115"/>
    </location>
</feature>
<evidence type="ECO:0000256" key="3">
    <source>
        <dbReference type="RuleBase" id="RU367036"/>
    </source>
</evidence>
<sequence>MTANSDTLIFVYGTLKRGFCRAHNLHDQTFLSTAKTTAEYTMYHCGTYPGLVRNNMDGISIQGELWRVDNRALELLDEVEGVAENLYHRAPIQLIQPQITETVEAYFYQRSVNQMPVVGDNWC</sequence>
<dbReference type="InterPro" id="IPR009288">
    <property type="entry name" value="AIG2-like_dom"/>
</dbReference>
<dbReference type="Pfam" id="PF06094">
    <property type="entry name" value="GGACT"/>
    <property type="match status" value="1"/>
</dbReference>
<dbReference type="Proteomes" id="UP000316855">
    <property type="component" value="Chromosome"/>
</dbReference>
<dbReference type="PANTHER" id="PTHR12510:SF4">
    <property type="entry name" value="GAMMA-GLUTAMYLAMINECYCLOTRANSFERASE"/>
    <property type="match status" value="1"/>
</dbReference>
<name>A0A517VDQ8_9PLAN</name>
<dbReference type="InterPro" id="IPR013024">
    <property type="entry name" value="GGCT-like"/>
</dbReference>
<dbReference type="Gene3D" id="3.10.490.10">
    <property type="entry name" value="Gamma-glutamyl cyclotransferase-like"/>
    <property type="match status" value="1"/>
</dbReference>
<dbReference type="GO" id="GO:0005829">
    <property type="term" value="C:cytosol"/>
    <property type="evidence" value="ECO:0007669"/>
    <property type="project" value="TreeGrafter"/>
</dbReference>
<evidence type="ECO:0000313" key="6">
    <source>
        <dbReference type="Proteomes" id="UP000316855"/>
    </source>
</evidence>
<reference evidence="5 6" key="1">
    <citation type="submission" date="2019-02" db="EMBL/GenBank/DDBJ databases">
        <title>Deep-cultivation of Planctomycetes and their phenomic and genomic characterization uncovers novel biology.</title>
        <authorList>
            <person name="Wiegand S."/>
            <person name="Jogler M."/>
            <person name="Boedeker C."/>
            <person name="Pinto D."/>
            <person name="Vollmers J."/>
            <person name="Rivas-Marin E."/>
            <person name="Kohn T."/>
            <person name="Peeters S.H."/>
            <person name="Heuer A."/>
            <person name="Rast P."/>
            <person name="Oberbeckmann S."/>
            <person name="Bunk B."/>
            <person name="Jeske O."/>
            <person name="Meyerdierks A."/>
            <person name="Storesund J.E."/>
            <person name="Kallscheuer N."/>
            <person name="Luecker S."/>
            <person name="Lage O.M."/>
            <person name="Pohl T."/>
            <person name="Merkel B.J."/>
            <person name="Hornburger P."/>
            <person name="Mueller R.-W."/>
            <person name="Bruemmer F."/>
            <person name="Labrenz M."/>
            <person name="Spormann A.M."/>
            <person name="Op den Camp H."/>
            <person name="Overmann J."/>
            <person name="Amann R."/>
            <person name="Jetten M.S.M."/>
            <person name="Mascher T."/>
            <person name="Medema M.H."/>
            <person name="Devos D.P."/>
            <person name="Kaster A.-K."/>
            <person name="Ovreas L."/>
            <person name="Rohde M."/>
            <person name="Galperin M.Y."/>
            <person name="Jogler C."/>
        </authorList>
    </citation>
    <scope>NUCLEOTIDE SEQUENCE [LARGE SCALE GENOMIC DNA]</scope>
    <source>
        <strain evidence="5 6">Pan161</strain>
    </source>
</reference>
<dbReference type="InterPro" id="IPR039126">
    <property type="entry name" value="GGACT"/>
</dbReference>